<dbReference type="Proteomes" id="UP001408356">
    <property type="component" value="Unassembled WGS sequence"/>
</dbReference>
<evidence type="ECO:0000313" key="1">
    <source>
        <dbReference type="EMBL" id="KAK9423698.1"/>
    </source>
</evidence>
<accession>A0ABR2V9V4</accession>
<name>A0ABR2V9V4_9PEZI</name>
<reference evidence="1 2" key="1">
    <citation type="journal article" date="2024" name="J. Plant Pathol.">
        <title>Sequence and assembly of the genome of Seiridium unicorne, isolate CBS 538.82, causal agent of cypress canker disease.</title>
        <authorList>
            <person name="Scali E."/>
            <person name="Rocca G.D."/>
            <person name="Danti R."/>
            <person name="Garbelotto M."/>
            <person name="Barberini S."/>
            <person name="Baroncelli R."/>
            <person name="Emiliani G."/>
        </authorList>
    </citation>
    <scope>NUCLEOTIDE SEQUENCE [LARGE SCALE GENOMIC DNA]</scope>
    <source>
        <strain evidence="1 2">BM-138-508</strain>
    </source>
</reference>
<organism evidence="1 2">
    <name type="scientific">Seiridium unicorne</name>
    <dbReference type="NCBI Taxonomy" id="138068"/>
    <lineage>
        <taxon>Eukaryota</taxon>
        <taxon>Fungi</taxon>
        <taxon>Dikarya</taxon>
        <taxon>Ascomycota</taxon>
        <taxon>Pezizomycotina</taxon>
        <taxon>Sordariomycetes</taxon>
        <taxon>Xylariomycetidae</taxon>
        <taxon>Amphisphaeriales</taxon>
        <taxon>Sporocadaceae</taxon>
        <taxon>Seiridium</taxon>
    </lineage>
</organism>
<comment type="caution">
    <text evidence="1">The sequence shown here is derived from an EMBL/GenBank/DDBJ whole genome shotgun (WGS) entry which is preliminary data.</text>
</comment>
<keyword evidence="2" id="KW-1185">Reference proteome</keyword>
<protein>
    <submittedName>
        <fullName evidence="1">Uncharacterized protein</fullName>
    </submittedName>
</protein>
<dbReference type="EMBL" id="JARVKF010000063">
    <property type="protein sequence ID" value="KAK9423698.1"/>
    <property type="molecule type" value="Genomic_DNA"/>
</dbReference>
<evidence type="ECO:0000313" key="2">
    <source>
        <dbReference type="Proteomes" id="UP001408356"/>
    </source>
</evidence>
<gene>
    <name evidence="1" type="ORF">SUNI508_13947</name>
</gene>
<sequence>MPPPSTFKVEEIKFNGSNWQNLNRIVALARVHFKQDDDYDDSGGKKTAYLAGHDEGPALDWAATLSHDSAGMQNFNVFVKATWQAFGIAENNIVALRRRDLEQLE</sequence>
<proteinExistence type="predicted"/>